<dbReference type="InterPro" id="IPR001650">
    <property type="entry name" value="Helicase_C-like"/>
</dbReference>
<protein>
    <recommendedName>
        <fullName evidence="15">ATP-dependent DNA helicase</fullName>
        <ecNumber evidence="15">5.6.2.4</ecNumber>
    </recommendedName>
</protein>
<comment type="subcellular location">
    <subcellularLocation>
        <location evidence="2 15">Nucleus</location>
    </subcellularLocation>
</comment>
<evidence type="ECO:0000256" key="15">
    <source>
        <dbReference type="RuleBase" id="RU364117"/>
    </source>
</evidence>
<evidence type="ECO:0000256" key="6">
    <source>
        <dbReference type="ARBA" id="ARBA00022801"/>
    </source>
</evidence>
<name>A0A7R9C116_9CRUS</name>
<dbReference type="InterPro" id="IPR036388">
    <property type="entry name" value="WH-like_DNA-bd_sf"/>
</dbReference>
<dbReference type="EC" id="5.6.2.4" evidence="15"/>
<feature type="non-terminal residue" evidence="17">
    <location>
        <position position="1"/>
    </location>
</feature>
<keyword evidence="8" id="KW-0862">Zinc</keyword>
<dbReference type="GO" id="GO:0005634">
    <property type="term" value="C:nucleus"/>
    <property type="evidence" value="ECO:0007669"/>
    <property type="project" value="UniProtKB-SubCell"/>
</dbReference>
<evidence type="ECO:0000313" key="17">
    <source>
        <dbReference type="EMBL" id="CAD7285204.1"/>
    </source>
</evidence>
<accession>A0A7R9C116</accession>
<dbReference type="AlphaFoldDB" id="A0A7R9C116"/>
<keyword evidence="18" id="KW-1185">Reference proteome</keyword>
<dbReference type="Pfam" id="PF16124">
    <property type="entry name" value="RecQ_Zn_bind"/>
    <property type="match status" value="1"/>
</dbReference>
<dbReference type="GO" id="GO:0009378">
    <property type="term" value="F:four-way junction helicase activity"/>
    <property type="evidence" value="ECO:0007669"/>
    <property type="project" value="TreeGrafter"/>
</dbReference>
<dbReference type="SMART" id="SM00490">
    <property type="entry name" value="HELICc"/>
    <property type="match status" value="1"/>
</dbReference>
<keyword evidence="11" id="KW-0413">Isomerase</keyword>
<dbReference type="PANTHER" id="PTHR13710:SF105">
    <property type="entry name" value="ATP-DEPENDENT DNA HELICASE Q1"/>
    <property type="match status" value="1"/>
</dbReference>
<evidence type="ECO:0000256" key="8">
    <source>
        <dbReference type="ARBA" id="ARBA00022833"/>
    </source>
</evidence>
<evidence type="ECO:0000256" key="10">
    <source>
        <dbReference type="ARBA" id="ARBA00023125"/>
    </source>
</evidence>
<dbReference type="Proteomes" id="UP000678499">
    <property type="component" value="Unassembled WGS sequence"/>
</dbReference>
<sequence length="344" mass="38779">MRGMFPKTPFLGLTATGTGKVIDDVHQVLNVSSTAVVFRDSFNRPNLIYEVVRKPSAQKDCVAMIKDLLQKDFKDESGIIYTFSIKDAEEIAESLNQSNLKVGVYHANLDPKIRSSVHSAWVNNKIRVIVATIAFGMGIDKPDVRFVIHHSLSKSIENYYQESGRAGRDGKRARCILMHRFGDDFRVASMVCGERTGITNLKNIMAYAVELSRCRRQILAQYFEAEWNSTDCDKACDNCLAPTKAKEVDVTALLLKLYQIFDETAAKDQKLTDERIVSMRSCIISDSHFLLDEHAGLKLVEALGKAKSLSPEYCERVITSLLLEGYLKMDFHYTPYNVVVYVLP</sequence>
<dbReference type="InterPro" id="IPR004589">
    <property type="entry name" value="DNA_helicase_ATP-dep_RecQ"/>
</dbReference>
<dbReference type="GO" id="GO:0005694">
    <property type="term" value="C:chromosome"/>
    <property type="evidence" value="ECO:0007669"/>
    <property type="project" value="TreeGrafter"/>
</dbReference>
<keyword evidence="5 15" id="KW-0547">Nucleotide-binding</keyword>
<proteinExistence type="inferred from homology"/>
<evidence type="ECO:0000313" key="18">
    <source>
        <dbReference type="Proteomes" id="UP000678499"/>
    </source>
</evidence>
<dbReference type="GO" id="GO:0000724">
    <property type="term" value="P:double-strand break repair via homologous recombination"/>
    <property type="evidence" value="ECO:0007669"/>
    <property type="project" value="TreeGrafter"/>
</dbReference>
<dbReference type="Gene3D" id="1.10.10.10">
    <property type="entry name" value="Winged helix-like DNA-binding domain superfamily/Winged helix DNA-binding domain"/>
    <property type="match status" value="1"/>
</dbReference>
<keyword evidence="9 15" id="KW-0067">ATP-binding</keyword>
<keyword evidence="6 15" id="KW-0378">Hydrolase</keyword>
<dbReference type="GO" id="GO:0005737">
    <property type="term" value="C:cytoplasm"/>
    <property type="evidence" value="ECO:0007669"/>
    <property type="project" value="TreeGrafter"/>
</dbReference>
<dbReference type="FunFam" id="3.40.50.300:FF:000596">
    <property type="entry name" value="ATP-dependent DNA helicase"/>
    <property type="match status" value="1"/>
</dbReference>
<evidence type="ECO:0000256" key="14">
    <source>
        <dbReference type="ARBA" id="ARBA00049360"/>
    </source>
</evidence>
<evidence type="ECO:0000256" key="7">
    <source>
        <dbReference type="ARBA" id="ARBA00022806"/>
    </source>
</evidence>
<evidence type="ECO:0000256" key="4">
    <source>
        <dbReference type="ARBA" id="ARBA00022723"/>
    </source>
</evidence>
<dbReference type="GO" id="GO:0016787">
    <property type="term" value="F:hydrolase activity"/>
    <property type="evidence" value="ECO:0007669"/>
    <property type="project" value="UniProtKB-KW"/>
</dbReference>
<comment type="catalytic activity">
    <reaction evidence="13 15">
        <text>Couples ATP hydrolysis with the unwinding of duplex DNA by translocating in the 3'-5' direction.</text>
        <dbReference type="EC" id="5.6.2.4"/>
    </reaction>
</comment>
<keyword evidence="12 15" id="KW-0539">Nucleus</keyword>
<dbReference type="EMBL" id="CAJPEX010012495">
    <property type="protein sequence ID" value="CAG0925356.1"/>
    <property type="molecule type" value="Genomic_DNA"/>
</dbReference>
<dbReference type="EMBL" id="OA894532">
    <property type="protein sequence ID" value="CAD7285204.1"/>
    <property type="molecule type" value="Genomic_DNA"/>
</dbReference>
<dbReference type="GO" id="GO:0005524">
    <property type="term" value="F:ATP binding"/>
    <property type="evidence" value="ECO:0007669"/>
    <property type="project" value="UniProtKB-KW"/>
</dbReference>
<evidence type="ECO:0000256" key="1">
    <source>
        <dbReference type="ARBA" id="ARBA00001947"/>
    </source>
</evidence>
<dbReference type="InterPro" id="IPR027417">
    <property type="entry name" value="P-loop_NTPase"/>
</dbReference>
<organism evidence="17">
    <name type="scientific">Notodromas monacha</name>
    <dbReference type="NCBI Taxonomy" id="399045"/>
    <lineage>
        <taxon>Eukaryota</taxon>
        <taxon>Metazoa</taxon>
        <taxon>Ecdysozoa</taxon>
        <taxon>Arthropoda</taxon>
        <taxon>Crustacea</taxon>
        <taxon>Oligostraca</taxon>
        <taxon>Ostracoda</taxon>
        <taxon>Podocopa</taxon>
        <taxon>Podocopida</taxon>
        <taxon>Cypridocopina</taxon>
        <taxon>Cypridoidea</taxon>
        <taxon>Cyprididae</taxon>
        <taxon>Notodromas</taxon>
    </lineage>
</organism>
<keyword evidence="10" id="KW-0238">DNA-binding</keyword>
<gene>
    <name evidence="17" type="ORF">NMOB1V02_LOCUS12806</name>
</gene>
<evidence type="ECO:0000256" key="11">
    <source>
        <dbReference type="ARBA" id="ARBA00023235"/>
    </source>
</evidence>
<dbReference type="CDD" id="cd18794">
    <property type="entry name" value="SF2_C_RecQ"/>
    <property type="match status" value="1"/>
</dbReference>
<feature type="domain" description="Helicase C-terminal" evidence="16">
    <location>
        <begin position="64"/>
        <end position="212"/>
    </location>
</feature>
<dbReference type="GO" id="GO:0046872">
    <property type="term" value="F:metal ion binding"/>
    <property type="evidence" value="ECO:0007669"/>
    <property type="project" value="UniProtKB-KW"/>
</dbReference>
<keyword evidence="7 15" id="KW-0347">Helicase</keyword>
<evidence type="ECO:0000256" key="9">
    <source>
        <dbReference type="ARBA" id="ARBA00022840"/>
    </source>
</evidence>
<evidence type="ECO:0000256" key="13">
    <source>
        <dbReference type="ARBA" id="ARBA00034617"/>
    </source>
</evidence>
<dbReference type="Gene3D" id="3.40.50.300">
    <property type="entry name" value="P-loop containing nucleotide triphosphate hydrolases"/>
    <property type="match status" value="1"/>
</dbReference>
<dbReference type="SUPFAM" id="SSF52540">
    <property type="entry name" value="P-loop containing nucleoside triphosphate hydrolases"/>
    <property type="match status" value="1"/>
</dbReference>
<comment type="cofactor">
    <cofactor evidence="1">
        <name>Zn(2+)</name>
        <dbReference type="ChEBI" id="CHEBI:29105"/>
    </cofactor>
</comment>
<dbReference type="GO" id="GO:0043138">
    <property type="term" value="F:3'-5' DNA helicase activity"/>
    <property type="evidence" value="ECO:0007669"/>
    <property type="project" value="UniProtKB-EC"/>
</dbReference>
<dbReference type="OrthoDB" id="10261556at2759"/>
<comment type="similarity">
    <text evidence="3 15">Belongs to the helicase family. RecQ subfamily.</text>
</comment>
<dbReference type="GO" id="GO:0003677">
    <property type="term" value="F:DNA binding"/>
    <property type="evidence" value="ECO:0007669"/>
    <property type="project" value="UniProtKB-KW"/>
</dbReference>
<dbReference type="InterPro" id="IPR032284">
    <property type="entry name" value="RecQ_Zn-bd"/>
</dbReference>
<dbReference type="PROSITE" id="PS51194">
    <property type="entry name" value="HELICASE_CTER"/>
    <property type="match status" value="1"/>
</dbReference>
<evidence type="ECO:0000259" key="16">
    <source>
        <dbReference type="PROSITE" id="PS51194"/>
    </source>
</evidence>
<dbReference type="Pfam" id="PF00271">
    <property type="entry name" value="Helicase_C"/>
    <property type="match status" value="1"/>
</dbReference>
<comment type="catalytic activity">
    <reaction evidence="14 15">
        <text>ATP + H2O = ADP + phosphate + H(+)</text>
        <dbReference type="Rhea" id="RHEA:13065"/>
        <dbReference type="ChEBI" id="CHEBI:15377"/>
        <dbReference type="ChEBI" id="CHEBI:15378"/>
        <dbReference type="ChEBI" id="CHEBI:30616"/>
        <dbReference type="ChEBI" id="CHEBI:43474"/>
        <dbReference type="ChEBI" id="CHEBI:456216"/>
    </reaction>
</comment>
<evidence type="ECO:0000256" key="5">
    <source>
        <dbReference type="ARBA" id="ARBA00022741"/>
    </source>
</evidence>
<evidence type="ECO:0000256" key="2">
    <source>
        <dbReference type="ARBA" id="ARBA00004123"/>
    </source>
</evidence>
<evidence type="ECO:0000256" key="12">
    <source>
        <dbReference type="ARBA" id="ARBA00023242"/>
    </source>
</evidence>
<keyword evidence="4" id="KW-0479">Metal-binding</keyword>
<dbReference type="NCBIfam" id="TIGR00614">
    <property type="entry name" value="recQ_fam"/>
    <property type="match status" value="1"/>
</dbReference>
<dbReference type="PANTHER" id="PTHR13710">
    <property type="entry name" value="DNA HELICASE RECQ FAMILY MEMBER"/>
    <property type="match status" value="1"/>
</dbReference>
<evidence type="ECO:0000256" key="3">
    <source>
        <dbReference type="ARBA" id="ARBA00005446"/>
    </source>
</evidence>
<reference evidence="17" key="1">
    <citation type="submission" date="2020-11" db="EMBL/GenBank/DDBJ databases">
        <authorList>
            <person name="Tran Van P."/>
        </authorList>
    </citation>
    <scope>NUCLEOTIDE SEQUENCE</scope>
</reference>